<feature type="transmembrane region" description="Helical" evidence="6">
    <location>
        <begin position="101"/>
        <end position="119"/>
    </location>
</feature>
<dbReference type="PANTHER" id="PTHR42920">
    <property type="entry name" value="OS03G0707200 PROTEIN-RELATED"/>
    <property type="match status" value="1"/>
</dbReference>
<keyword evidence="2" id="KW-1003">Cell membrane</keyword>
<evidence type="ECO:0000259" key="7">
    <source>
        <dbReference type="Pfam" id="PF00892"/>
    </source>
</evidence>
<accession>A0A0K8QNW3</accession>
<feature type="transmembrane region" description="Helical" evidence="6">
    <location>
        <begin position="152"/>
        <end position="170"/>
    </location>
</feature>
<feature type="transmembrane region" description="Helical" evidence="6">
    <location>
        <begin position="78"/>
        <end position="95"/>
    </location>
</feature>
<dbReference type="InterPro" id="IPR000620">
    <property type="entry name" value="EamA_dom"/>
</dbReference>
<gene>
    <name evidence="8" type="ORF">MBSD_n1713</name>
</gene>
<keyword evidence="9" id="KW-1185">Reference proteome</keyword>
<evidence type="ECO:0000313" key="8">
    <source>
        <dbReference type="EMBL" id="GAP66406.1"/>
    </source>
</evidence>
<evidence type="ECO:0000256" key="2">
    <source>
        <dbReference type="ARBA" id="ARBA00022475"/>
    </source>
</evidence>
<evidence type="ECO:0000256" key="3">
    <source>
        <dbReference type="ARBA" id="ARBA00022692"/>
    </source>
</evidence>
<evidence type="ECO:0000256" key="1">
    <source>
        <dbReference type="ARBA" id="ARBA00004651"/>
    </source>
</evidence>
<organism evidence="8">
    <name type="scientific">Mizugakiibacter sediminis</name>
    <dbReference type="NCBI Taxonomy" id="1475481"/>
    <lineage>
        <taxon>Bacteria</taxon>
        <taxon>Pseudomonadati</taxon>
        <taxon>Pseudomonadota</taxon>
        <taxon>Gammaproteobacteria</taxon>
        <taxon>Lysobacterales</taxon>
        <taxon>Rhodanobacteraceae</taxon>
        <taxon>Mizugakiibacter</taxon>
    </lineage>
</organism>
<feature type="transmembrane region" description="Helical" evidence="6">
    <location>
        <begin position="241"/>
        <end position="261"/>
    </location>
</feature>
<evidence type="ECO:0000256" key="5">
    <source>
        <dbReference type="ARBA" id="ARBA00023136"/>
    </source>
</evidence>
<sequence length="307" mass="32076">MAPRMSSRSHAAEIALALGALLIAMVSYQCGASLAKHLFPQVGAQGATAYRLGLSALILLLWRRPWRRADRRGDRRVLWGYGLSMGAMNLVFYMALRTIPLGIAVALEFIGPLALAVFGSRRLIDFVWIALVVAGLALLLPLRGQVQTLDPAGVTYALAAGVGWALYIVLGARTGAVYGADAVTLGTSIGALLAIPFGIVHAGSALLSPALLPYALGVALLSSALPYSLEMVSLTRLPARTFSTLLSLEPAVAALAGATLLGERLSALQWLAIAAIIVASTGAALSVRRPAHAESPSPLAELAREVR</sequence>
<dbReference type="GO" id="GO:0005886">
    <property type="term" value="C:plasma membrane"/>
    <property type="evidence" value="ECO:0007669"/>
    <property type="project" value="UniProtKB-SubCell"/>
</dbReference>
<evidence type="ECO:0000256" key="6">
    <source>
        <dbReference type="SAM" id="Phobius"/>
    </source>
</evidence>
<keyword evidence="5 6" id="KW-0472">Membrane</keyword>
<feature type="transmembrane region" description="Helical" evidence="6">
    <location>
        <begin position="267"/>
        <end position="287"/>
    </location>
</feature>
<name>A0A0K8QNW3_9GAMM</name>
<dbReference type="EMBL" id="DF970204">
    <property type="protein sequence ID" value="GAP66406.1"/>
    <property type="molecule type" value="Genomic_DNA"/>
</dbReference>
<dbReference type="Pfam" id="PF00892">
    <property type="entry name" value="EamA"/>
    <property type="match status" value="1"/>
</dbReference>
<comment type="subcellular location">
    <subcellularLocation>
        <location evidence="1">Cell membrane</location>
        <topology evidence="1">Multi-pass membrane protein</topology>
    </subcellularLocation>
</comment>
<protein>
    <submittedName>
        <fullName evidence="8">EamA family protein</fullName>
    </submittedName>
</protein>
<proteinExistence type="predicted"/>
<feature type="transmembrane region" description="Helical" evidence="6">
    <location>
        <begin position="211"/>
        <end position="229"/>
    </location>
</feature>
<evidence type="ECO:0000313" key="9">
    <source>
        <dbReference type="Proteomes" id="UP000253740"/>
    </source>
</evidence>
<dbReference type="PANTHER" id="PTHR42920:SF5">
    <property type="entry name" value="EAMA DOMAIN-CONTAINING PROTEIN"/>
    <property type="match status" value="1"/>
</dbReference>
<evidence type="ECO:0000256" key="4">
    <source>
        <dbReference type="ARBA" id="ARBA00022989"/>
    </source>
</evidence>
<keyword evidence="3 6" id="KW-0812">Transmembrane</keyword>
<dbReference type="InterPro" id="IPR051258">
    <property type="entry name" value="Diverse_Substrate_Transporter"/>
</dbReference>
<dbReference type="InterPro" id="IPR037185">
    <property type="entry name" value="EmrE-like"/>
</dbReference>
<reference evidence="8" key="1">
    <citation type="submission" date="2015-08" db="EMBL/GenBank/DDBJ databases">
        <title>Complete DNA Sequence of Pseudomonas syringae pv. actinidiae, the Causal Agent of Kiwifruit Canker Disease.</title>
        <authorList>
            <person name="Rikkerink E.H.A."/>
            <person name="Fineran P.C."/>
        </authorList>
    </citation>
    <scope>NUCLEOTIDE SEQUENCE</scope>
    <source>
        <strain evidence="8">SkMP5</strain>
    </source>
</reference>
<dbReference type="SUPFAM" id="SSF103481">
    <property type="entry name" value="Multidrug resistance efflux transporter EmrE"/>
    <property type="match status" value="2"/>
</dbReference>
<feature type="domain" description="EamA" evidence="7">
    <location>
        <begin position="153"/>
        <end position="280"/>
    </location>
</feature>
<dbReference type="Proteomes" id="UP000253740">
    <property type="component" value="Unassembled WGS sequence"/>
</dbReference>
<feature type="transmembrane region" description="Helical" evidence="6">
    <location>
        <begin position="177"/>
        <end position="199"/>
    </location>
</feature>
<feature type="transmembrane region" description="Helical" evidence="6">
    <location>
        <begin position="126"/>
        <end position="146"/>
    </location>
</feature>
<keyword evidence="4 6" id="KW-1133">Transmembrane helix</keyword>
<feature type="transmembrane region" description="Helical" evidence="6">
    <location>
        <begin position="48"/>
        <end position="66"/>
    </location>
</feature>
<dbReference type="STRING" id="1475481.GCA_000953855_01746"/>
<dbReference type="AlphaFoldDB" id="A0A0K8QNW3"/>